<feature type="non-terminal residue" evidence="2">
    <location>
        <position position="124"/>
    </location>
</feature>
<proteinExistence type="predicted"/>
<sequence length="124" mass="14151">MLLTNFIPTTSILQSLTFHVHASAVYVTMGTKYTLWRSHHVVGRMHSWRRHRSPIIKWGWSPEARSTRPSKVWRRRTPKGRSTWAKTSASKPWRGSVSGRRSMTRRGASGWAKIMTTSSSSASV</sequence>
<comment type="caution">
    <text evidence="2">The sequence shown here is derived from an EMBL/GenBank/DDBJ whole genome shotgun (WGS) entry which is preliminary data.</text>
</comment>
<protein>
    <submittedName>
        <fullName evidence="2">Uncharacterized protein</fullName>
    </submittedName>
</protein>
<name>A0ABN7P356_TIMPD</name>
<evidence type="ECO:0000313" key="2">
    <source>
        <dbReference type="EMBL" id="CAG2060859.1"/>
    </source>
</evidence>
<feature type="compositionally biased region" description="Polar residues" evidence="1">
    <location>
        <begin position="115"/>
        <end position="124"/>
    </location>
</feature>
<organism evidence="2 3">
    <name type="scientific">Timema podura</name>
    <name type="common">Walking stick</name>
    <dbReference type="NCBI Taxonomy" id="61482"/>
    <lineage>
        <taxon>Eukaryota</taxon>
        <taxon>Metazoa</taxon>
        <taxon>Ecdysozoa</taxon>
        <taxon>Arthropoda</taxon>
        <taxon>Hexapoda</taxon>
        <taxon>Insecta</taxon>
        <taxon>Pterygota</taxon>
        <taxon>Neoptera</taxon>
        <taxon>Polyneoptera</taxon>
        <taxon>Phasmatodea</taxon>
        <taxon>Timematodea</taxon>
        <taxon>Timematoidea</taxon>
        <taxon>Timematidae</taxon>
        <taxon>Timema</taxon>
    </lineage>
</organism>
<accession>A0ABN7P356</accession>
<reference evidence="2" key="1">
    <citation type="submission" date="2021-03" db="EMBL/GenBank/DDBJ databases">
        <authorList>
            <person name="Tran Van P."/>
        </authorList>
    </citation>
    <scope>NUCLEOTIDE SEQUENCE</scope>
</reference>
<dbReference type="Proteomes" id="UP001153148">
    <property type="component" value="Unassembled WGS sequence"/>
</dbReference>
<evidence type="ECO:0000256" key="1">
    <source>
        <dbReference type="SAM" id="MobiDB-lite"/>
    </source>
</evidence>
<feature type="region of interest" description="Disordered" evidence="1">
    <location>
        <begin position="67"/>
        <end position="124"/>
    </location>
</feature>
<evidence type="ECO:0000313" key="3">
    <source>
        <dbReference type="Proteomes" id="UP001153148"/>
    </source>
</evidence>
<gene>
    <name evidence="2" type="ORF">TPAB3V08_LOCUS7816</name>
</gene>
<keyword evidence="3" id="KW-1185">Reference proteome</keyword>
<dbReference type="EMBL" id="CAJPIN010013841">
    <property type="protein sequence ID" value="CAG2060859.1"/>
    <property type="molecule type" value="Genomic_DNA"/>
</dbReference>